<protein>
    <submittedName>
        <fullName evidence="1">Uncharacterized protein</fullName>
    </submittedName>
</protein>
<evidence type="ECO:0000313" key="1">
    <source>
        <dbReference type="EMBL" id="KAI4538013.1"/>
    </source>
</evidence>
<evidence type="ECO:0000313" key="2">
    <source>
        <dbReference type="Proteomes" id="UP001214576"/>
    </source>
</evidence>
<organism evidence="1 2">
    <name type="scientific">Ovis ammon polii</name>
    <dbReference type="NCBI Taxonomy" id="230172"/>
    <lineage>
        <taxon>Eukaryota</taxon>
        <taxon>Metazoa</taxon>
        <taxon>Chordata</taxon>
        <taxon>Craniata</taxon>
        <taxon>Vertebrata</taxon>
        <taxon>Euteleostomi</taxon>
        <taxon>Mammalia</taxon>
        <taxon>Eutheria</taxon>
        <taxon>Laurasiatheria</taxon>
        <taxon>Artiodactyla</taxon>
        <taxon>Ruminantia</taxon>
        <taxon>Pecora</taxon>
        <taxon>Bovidae</taxon>
        <taxon>Caprinae</taxon>
        <taxon>Ovis</taxon>
    </lineage>
</organism>
<gene>
    <name evidence="1" type="ORF">MG293_011416</name>
</gene>
<comment type="caution">
    <text evidence="1">The sequence shown here is derived from an EMBL/GenBank/DDBJ whole genome shotgun (WGS) entry which is preliminary data.</text>
</comment>
<accession>A0AAD4U1Y6</accession>
<dbReference type="AlphaFoldDB" id="A0AAD4U1Y6"/>
<name>A0AAD4U1Y6_OVIAM</name>
<proteinExistence type="predicted"/>
<keyword evidence="2" id="KW-1185">Reference proteome</keyword>
<reference evidence="1" key="1">
    <citation type="submission" date="2022-03" db="EMBL/GenBank/DDBJ databases">
        <title>Genomic analyses of argali, domestic sheep and their hybrids provide insights into chromosomal evolution, heterosis and genetic basis of agronomic traits.</title>
        <authorList>
            <person name="Li M."/>
        </authorList>
    </citation>
    <scope>NUCLEOTIDE SEQUENCE</scope>
    <source>
        <strain evidence="1">CAU-MHL-2022a</strain>
        <tissue evidence="1">Skin</tissue>
    </source>
</reference>
<sequence>MLVPHSSVPVSTTSDLQDRIPRATVRATPLPLPWKTMVYQVYSPQAHRSLRYHLELSGLSSTSALQGLVEDDGSLEAALAKKGLAKREEPTCQSSLCDVSFMGAPGKLSENTKPISLVKKSEFQ</sequence>
<dbReference type="Proteomes" id="UP001214576">
    <property type="component" value="Unassembled WGS sequence"/>
</dbReference>
<dbReference type="EMBL" id="JAKZEL010000013">
    <property type="protein sequence ID" value="KAI4538013.1"/>
    <property type="molecule type" value="Genomic_DNA"/>
</dbReference>